<dbReference type="InterPro" id="IPR038177">
    <property type="entry name" value="IAT_beta_sf"/>
</dbReference>
<organism evidence="3 4">
    <name type="scientific">Duffyella gerundensis</name>
    <dbReference type="NCBI Taxonomy" id="1619313"/>
    <lineage>
        <taxon>Bacteria</taxon>
        <taxon>Pseudomonadati</taxon>
        <taxon>Pseudomonadota</taxon>
        <taxon>Gammaproteobacteria</taxon>
        <taxon>Enterobacterales</taxon>
        <taxon>Erwiniaceae</taxon>
        <taxon>Duffyella</taxon>
    </lineage>
</organism>
<evidence type="ECO:0000313" key="3">
    <source>
        <dbReference type="EMBL" id="CUU23865.1"/>
    </source>
</evidence>
<feature type="domain" description="Inverse autotransporter beta-domain" evidence="2">
    <location>
        <begin position="88"/>
        <end position="366"/>
    </location>
</feature>
<evidence type="ECO:0000259" key="2">
    <source>
        <dbReference type="Pfam" id="PF11924"/>
    </source>
</evidence>
<comment type="similarity">
    <text evidence="1">Belongs to the intimin/invasin family.</text>
</comment>
<keyword evidence="4" id="KW-1185">Reference proteome</keyword>
<dbReference type="STRING" id="1619313.EM595_1631"/>
<dbReference type="Pfam" id="PF11924">
    <property type="entry name" value="IAT_beta"/>
    <property type="match status" value="1"/>
</dbReference>
<dbReference type="InterPro" id="IPR051715">
    <property type="entry name" value="Intimin-Invasin_domain"/>
</dbReference>
<dbReference type="InterPro" id="IPR024519">
    <property type="entry name" value="IAT_beta"/>
</dbReference>
<gene>
    <name evidence="3" type="primary">ychO</name>
    <name evidence="3" type="ORF">EM595_1631</name>
</gene>
<accession>A0A0U5KZN9</accession>
<evidence type="ECO:0000313" key="4">
    <source>
        <dbReference type="Proteomes" id="UP000059419"/>
    </source>
</evidence>
<dbReference type="PANTHER" id="PTHR39576">
    <property type="entry name" value="ATTACHING AND EFFACING PROTEIN HOMOLOG-RELATED-RELATED"/>
    <property type="match status" value="1"/>
</dbReference>
<dbReference type="AlphaFoldDB" id="A0A0U5KZN9"/>
<dbReference type="KEGG" id="ege:EM595_1631"/>
<protein>
    <recommendedName>
        <fullName evidence="2">Inverse autotransporter beta-domain domain-containing protein</fullName>
    </recommendedName>
</protein>
<dbReference type="EMBL" id="LN907827">
    <property type="protein sequence ID" value="CUU23865.1"/>
    <property type="molecule type" value="Genomic_DNA"/>
</dbReference>
<name>A0A0U5KZN9_9GAMM</name>
<dbReference type="GO" id="GO:0009279">
    <property type="term" value="C:cell outer membrane"/>
    <property type="evidence" value="ECO:0007669"/>
    <property type="project" value="TreeGrafter"/>
</dbReference>
<dbReference type="PATRIC" id="fig|1619313.3.peg.1695"/>
<evidence type="ECO:0000256" key="1">
    <source>
        <dbReference type="ARBA" id="ARBA00010116"/>
    </source>
</evidence>
<dbReference type="Gene3D" id="2.40.160.160">
    <property type="entry name" value="Inverse autotransporter, beta-domain"/>
    <property type="match status" value="1"/>
</dbReference>
<reference evidence="4" key="1">
    <citation type="submission" date="2015-11" db="EMBL/GenBank/DDBJ databases">
        <authorList>
            <person name="Blom J."/>
        </authorList>
    </citation>
    <scope>NUCLEOTIDE SEQUENCE [LARGE SCALE GENOMIC DNA]</scope>
</reference>
<dbReference type="NCBIfam" id="NF007556">
    <property type="entry name" value="PRK10177.1"/>
    <property type="match status" value="1"/>
</dbReference>
<proteinExistence type="inferred from homology"/>
<dbReference type="PANTHER" id="PTHR39576:SF1">
    <property type="entry name" value="INVASIN"/>
    <property type="match status" value="1"/>
</dbReference>
<sequence length="496" mass="55016">MSSRCMDRKTLTHPMENCATPKMLSRASLTALLFTLAPPDVHALQSETRVAPYPFDNPARFSESADRLPDLGSAASDSDFSTRLATIAKSIGEASQNASSDSSLGDQAGIWAFNHFRDEVASRVENEGRSMLSPYGNAEMSLQIDRLGNLSGSKAQLFTSWAEKYNYLTFSQVGVTQQDEHLLANIGAGQRWTVGNWLLGYNAFLDRSIDDGQQRASLGTEAWGDFLRFSANYYQPLGGWRNQSSQQQQRMARGYDITTQGYLPFYRHIGMSLSWERYLGNGVDLFNNGSRYDNPSALKFGLNYTPVPLVTLSASHKEGSGGQSQDQLGLKLNYRFGVALEQQLSASNVAKVRSLRGSRYDNVERSDTPVLEFRQRKNLSVFLATPPWQLNPGETLPLKLQVRASNAVKQVSWQGDTQALSLTPPANNSDVQGWSIIMPQWDSTPGASNEYRLSVTVEDAQQQRVTSNWITLKLAPPMTLQQTDNFDLLAPASMHL</sequence>
<dbReference type="Proteomes" id="UP000059419">
    <property type="component" value="Chromosome 1"/>
</dbReference>